<sequence>MKKLVFGFFIPALLIVVFMGLPALAENVSHSELSHAETKAFEQGEIAQVLAPIALYPDSLLTHILIASTYPIEVIEAHRWATKNPEITGEDAEKQVEAFEWDPSVVALISFPSVLEKMSTELGWTQQLGDAFLQDEERVLATIQTLREQAQHAGNLEKMENVKVIKEKETIIIEPAKKEVVYVPYYDTRVVYGGWHWAHHPPVYWHYPHHHVVHHHHSPFHWHTGVHISFNFFFSSFHWSNRHVVVHHHHRKPYYHKRHYGYKRSVSHSGYANSKRWHHNPVHRRGAAYKSSTISRKYHSNRPSKSYTKTVRVSEKQFGKHPNKVKTTTITRHQKLNKKMTTTKVTKTKSTHYKNSKPYSTKSTKQKVTTHANKTKTYRSEKYQHKPVKNVHQKQVKSVKQSTKTSKHYQSKPSSSVKKSKQYSSKQTKQRASKNSHRSKVNVKHRSSKGGSSRHH</sequence>
<comment type="caution">
    <text evidence="2">The sequence shown here is derived from an EMBL/GenBank/DDBJ whole genome shotgun (WGS) entry which is preliminary data.</text>
</comment>
<dbReference type="InterPro" id="IPR021728">
    <property type="entry name" value="DUF3300"/>
</dbReference>
<feature type="compositionally biased region" description="Basic residues" evidence="1">
    <location>
        <begin position="385"/>
        <end position="397"/>
    </location>
</feature>
<accession>A0ABQ6HDD8</accession>
<dbReference type="EMBL" id="BSSV01000005">
    <property type="protein sequence ID" value="GLX86103.1"/>
    <property type="molecule type" value="Genomic_DNA"/>
</dbReference>
<feature type="region of interest" description="Disordered" evidence="1">
    <location>
        <begin position="295"/>
        <end position="323"/>
    </location>
</feature>
<feature type="compositionally biased region" description="Polar residues" evidence="1">
    <location>
        <begin position="357"/>
        <end position="372"/>
    </location>
</feature>
<dbReference type="PANTHER" id="PTHR40269:SF1">
    <property type="entry name" value="OUTER MEMBRANE PROTEIN"/>
    <property type="match status" value="1"/>
</dbReference>
<dbReference type="Proteomes" id="UP001157134">
    <property type="component" value="Unassembled WGS sequence"/>
</dbReference>
<evidence type="ECO:0000256" key="1">
    <source>
        <dbReference type="SAM" id="MobiDB-lite"/>
    </source>
</evidence>
<dbReference type="RefSeq" id="WP_284298812.1">
    <property type="nucleotide sequence ID" value="NZ_BSSV01000005.1"/>
</dbReference>
<feature type="compositionally biased region" description="Low complexity" evidence="1">
    <location>
        <begin position="411"/>
        <end position="427"/>
    </location>
</feature>
<protein>
    <recommendedName>
        <fullName evidence="4">DUF3300 domain-containing protein</fullName>
    </recommendedName>
</protein>
<proteinExistence type="predicted"/>
<organism evidence="2 3">
    <name type="scientific">Thalassotalea loyana</name>
    <dbReference type="NCBI Taxonomy" id="280483"/>
    <lineage>
        <taxon>Bacteria</taxon>
        <taxon>Pseudomonadati</taxon>
        <taxon>Pseudomonadota</taxon>
        <taxon>Gammaproteobacteria</taxon>
        <taxon>Alteromonadales</taxon>
        <taxon>Colwelliaceae</taxon>
        <taxon>Thalassotalea</taxon>
    </lineage>
</organism>
<dbReference type="PANTHER" id="PTHR40269">
    <property type="entry name" value="OUTER MEMBRANE PROTEIN-RELATED"/>
    <property type="match status" value="1"/>
</dbReference>
<feature type="compositionally biased region" description="Basic residues" evidence="1">
    <location>
        <begin position="346"/>
        <end position="355"/>
    </location>
</feature>
<evidence type="ECO:0000313" key="2">
    <source>
        <dbReference type="EMBL" id="GLX86103.1"/>
    </source>
</evidence>
<feature type="compositionally biased region" description="Basic residues" evidence="1">
    <location>
        <begin position="428"/>
        <end position="456"/>
    </location>
</feature>
<feature type="region of interest" description="Disordered" evidence="1">
    <location>
        <begin position="335"/>
        <end position="456"/>
    </location>
</feature>
<gene>
    <name evidence="2" type="ORF">tloyanaT_23560</name>
</gene>
<evidence type="ECO:0008006" key="4">
    <source>
        <dbReference type="Google" id="ProtNLM"/>
    </source>
</evidence>
<dbReference type="Pfam" id="PF11737">
    <property type="entry name" value="DUF3300"/>
    <property type="match status" value="1"/>
</dbReference>
<name>A0ABQ6HDD8_9GAMM</name>
<evidence type="ECO:0000313" key="3">
    <source>
        <dbReference type="Proteomes" id="UP001157134"/>
    </source>
</evidence>
<reference evidence="2 3" key="1">
    <citation type="submission" date="2023-03" db="EMBL/GenBank/DDBJ databases">
        <title>Thalassotalea loyana LMG 22536T draft genome sequence.</title>
        <authorList>
            <person name="Sawabe T."/>
        </authorList>
    </citation>
    <scope>NUCLEOTIDE SEQUENCE [LARGE SCALE GENOMIC DNA]</scope>
    <source>
        <strain evidence="2 3">LMG 22536</strain>
    </source>
</reference>
<keyword evidence="3" id="KW-1185">Reference proteome</keyword>